<dbReference type="SUPFAM" id="SSF53474">
    <property type="entry name" value="alpha/beta-Hydrolases"/>
    <property type="match status" value="1"/>
</dbReference>
<dbReference type="Pfam" id="PF12695">
    <property type="entry name" value="Abhydrolase_5"/>
    <property type="match status" value="1"/>
</dbReference>
<evidence type="ECO:0000256" key="5">
    <source>
        <dbReference type="PROSITE-ProRule" id="PRU00283"/>
    </source>
</evidence>
<feature type="coiled-coil region" evidence="6">
    <location>
        <begin position="875"/>
        <end position="902"/>
    </location>
</feature>
<keyword evidence="4 5" id="KW-0505">Motor protein</keyword>
<accession>A0AAE0YC34</accession>
<dbReference type="GO" id="GO:0016787">
    <property type="term" value="F:hydrolase activity"/>
    <property type="evidence" value="ECO:0007669"/>
    <property type="project" value="InterPro"/>
</dbReference>
<keyword evidence="10" id="KW-1185">Reference proteome</keyword>
<dbReference type="Proteomes" id="UP001283361">
    <property type="component" value="Unassembled WGS sequence"/>
</dbReference>
<dbReference type="InterPro" id="IPR035892">
    <property type="entry name" value="C2_domain_sf"/>
</dbReference>
<comment type="caution">
    <text evidence="9">The sequence shown here is derived from an EMBL/GenBank/DDBJ whole genome shotgun (WGS) entry which is preliminary data.</text>
</comment>
<dbReference type="InterPro" id="IPR000253">
    <property type="entry name" value="FHA_dom"/>
</dbReference>
<evidence type="ECO:0000256" key="2">
    <source>
        <dbReference type="ARBA" id="ARBA00022840"/>
    </source>
</evidence>
<feature type="compositionally biased region" description="Low complexity" evidence="7">
    <location>
        <begin position="940"/>
        <end position="953"/>
    </location>
</feature>
<dbReference type="FunFam" id="3.40.850.10:FF:000063">
    <property type="entry name" value="Kinesin-like protein"/>
    <property type="match status" value="1"/>
</dbReference>
<dbReference type="SUPFAM" id="SSF49562">
    <property type="entry name" value="C2 domain (Calcium/lipid-binding domain, CaLB)"/>
    <property type="match status" value="1"/>
</dbReference>
<dbReference type="SUPFAM" id="SSF49879">
    <property type="entry name" value="SMAD/FHA domain"/>
    <property type="match status" value="1"/>
</dbReference>
<dbReference type="GO" id="GO:0008017">
    <property type="term" value="F:microtubule binding"/>
    <property type="evidence" value="ECO:0007669"/>
    <property type="project" value="InterPro"/>
</dbReference>
<sequence>MNGPTTVIKNPEDGEEKKFTFDFSYWSHDGCKDAADGYIQADTSHPNGKKFADQKKVYTDLGEGVLKNAWEGFNSTLFAYGQTGSGKSWSIVGYGVNKGVVPQFCENIFKGIEEKKAGGDASEYEVVFSMLEIYNEQVRDLLDPKGDKVRGGLRIRQHPKNGFYAEGLKITPVVTYDDIASKMAEGTTNRTVASTNMNATSSRAHTIVGITFIQKFKNAAGEDTTKSAVINLVDLAGSERAESTGATGDRLKEGAAINQSLSCLGNCIAALADKSSGKNVKVPFRDSVLTKLLKNALGGNSKTIMIAAVSPADINYEESLSTLRYADRAKQIKTTATVNEDPTEKLIRELQEENEKLKAMLGGNMKMEVMKGDDEDLSDEELAQLKAEMEEDYNARLADNEKEMEEMKKTFEEKLKEAQLGGGGSKAAEIEEMKKTTAYMYNLNADPFLTGHIINFFDTPAEKIGNGKDEGETELVLYGPGISPKHAIVRMEGDGEKFTLEPGEPNVRLMHNGNAVVDKVELNHNDRVLFGTTQFFAFVHPKQRDASKQAWPEVTFEMAQEEIAANSGFDLNAKTKEDAMLQEDIVELMPAIENANSISEDLDKKMKFELMVVSPEARGELKGRKLVMVRVVNVETKHEWVWPREKFLNRKFVMQEMYQNYLDGEEWELPKEKDPFDEDYNTEFHIGSVKVWMQPLAFRIESKEQLEITNYSAQDVGLLNIEVVPCDDKGKEYTEADNMFCENPQELMGKNVSFVFKIVSARGLPARFTDVYAKYIVYKEQDATCTNVVKNTSNPDWNHNRAIHFGAGNDELVKFLQDSAVMVQIWGKQKPPKEKKSVNTKLAILSDARAKGGVAATNDNVKRLDPEKIRLMMEVTTLKKRQEKMEAKLRHMRQMLEVANEHSKKRLTVGLISQIYNAPTEDQAQKCIAIIPQEKDEDTSSSSSSSSSCSSSCDESAPEDVKREKAMRKAERAKKKQDPSVVKQGANSTEKPKPQAKLEKPKQPPQSASKKRRDDFNINVWVKIGSCPNMCSPVIFCLWCTALFVTVSGTPVVKILDPIRTSEDEVALIFIPGAKLKGDQYKQVAQVIQRASEFRIWIALTDNYFQDVPSPFQLNSALKAAVKALKQSGMKSKNYVGVGHSLGGISLRSFAKRAKLKAVVLMASFVARKFTSLMKYPVPVLTLAAELDGQTRITRIVEEYAKLQQDVLVSQDAVHRAPVICIKGANHGQFASGPMPPRVREKNPQPDITEAEVHDRIAEYVNSFITGVFSSNMSQVANARRKLEKDFVKSGELFQPLLDVKALHEPKNSVSCPWAITAQKYLAGEYADKIEVNTEVLGNIGFIVSKPKISGVENKAVINTTVLVDYDWHLYDRPSPPQSPKEIHLKLKTKPAIQQALGLNVTGDEPKPSCLALNELALEVALNRSTLEARDRYRMRGRAIIFEEDNVRPIGILWVPTPQQTWEDEAGLHVRAAALTTPIRDSTYPGSFYCKLMAPYRALEWILIDSLKPYQD</sequence>
<keyword evidence="1 5" id="KW-0547">Nucleotide-binding</keyword>
<dbReference type="InterPro" id="IPR027417">
    <property type="entry name" value="P-loop_NTPase"/>
</dbReference>
<dbReference type="InterPro" id="IPR001752">
    <property type="entry name" value="Kinesin_motor_dom"/>
</dbReference>
<dbReference type="GO" id="GO:0003777">
    <property type="term" value="F:microtubule motor activity"/>
    <property type="evidence" value="ECO:0007669"/>
    <property type="project" value="InterPro"/>
</dbReference>
<dbReference type="Pfam" id="PF00225">
    <property type="entry name" value="Kinesin"/>
    <property type="match status" value="1"/>
</dbReference>
<feature type="binding site" evidence="5">
    <location>
        <begin position="81"/>
        <end position="88"/>
    </location>
    <ligand>
        <name>ATP</name>
        <dbReference type="ChEBI" id="CHEBI:30616"/>
    </ligand>
</feature>
<evidence type="ECO:0000256" key="6">
    <source>
        <dbReference type="SAM" id="Coils"/>
    </source>
</evidence>
<protein>
    <recommendedName>
        <fullName evidence="8">Kinesin motor domain-containing protein</fullName>
    </recommendedName>
</protein>
<feature type="region of interest" description="Disordered" evidence="7">
    <location>
        <begin position="934"/>
        <end position="1012"/>
    </location>
</feature>
<dbReference type="Pfam" id="PF00498">
    <property type="entry name" value="FHA"/>
    <property type="match status" value="1"/>
</dbReference>
<feature type="domain" description="Kinesin motor" evidence="8">
    <location>
        <begin position="1"/>
        <end position="332"/>
    </location>
</feature>
<keyword evidence="3 6" id="KW-0175">Coiled coil</keyword>
<feature type="coiled-coil region" evidence="6">
    <location>
        <begin position="390"/>
        <end position="421"/>
    </location>
</feature>
<dbReference type="InterPro" id="IPR036961">
    <property type="entry name" value="Kinesin_motor_dom_sf"/>
</dbReference>
<evidence type="ECO:0000256" key="1">
    <source>
        <dbReference type="ARBA" id="ARBA00022741"/>
    </source>
</evidence>
<dbReference type="InterPro" id="IPR029058">
    <property type="entry name" value="AB_hydrolase_fold"/>
</dbReference>
<dbReference type="SMART" id="SM00129">
    <property type="entry name" value="KISc"/>
    <property type="match status" value="1"/>
</dbReference>
<dbReference type="PRINTS" id="PR00380">
    <property type="entry name" value="KINESINHEAVY"/>
</dbReference>
<reference evidence="9" key="1">
    <citation type="journal article" date="2023" name="G3 (Bethesda)">
        <title>A reference genome for the long-term kleptoplast-retaining sea slug Elysia crispata morphotype clarki.</title>
        <authorList>
            <person name="Eastman K.E."/>
            <person name="Pendleton A.L."/>
            <person name="Shaikh M.A."/>
            <person name="Suttiyut T."/>
            <person name="Ogas R."/>
            <person name="Tomko P."/>
            <person name="Gavelis G."/>
            <person name="Widhalm J.R."/>
            <person name="Wisecaver J.H."/>
        </authorList>
    </citation>
    <scope>NUCLEOTIDE SEQUENCE</scope>
    <source>
        <strain evidence="9">ECLA1</strain>
    </source>
</reference>
<dbReference type="InterPro" id="IPR029059">
    <property type="entry name" value="AB_hydrolase_5"/>
</dbReference>
<gene>
    <name evidence="9" type="ORF">RRG08_000493</name>
</gene>
<dbReference type="EMBL" id="JAWDGP010006468">
    <property type="protein sequence ID" value="KAK3740506.1"/>
    <property type="molecule type" value="Genomic_DNA"/>
</dbReference>
<dbReference type="PROSITE" id="PS50067">
    <property type="entry name" value="KINESIN_MOTOR_2"/>
    <property type="match status" value="1"/>
</dbReference>
<organism evidence="9 10">
    <name type="scientific">Elysia crispata</name>
    <name type="common">lettuce slug</name>
    <dbReference type="NCBI Taxonomy" id="231223"/>
    <lineage>
        <taxon>Eukaryota</taxon>
        <taxon>Metazoa</taxon>
        <taxon>Spiralia</taxon>
        <taxon>Lophotrochozoa</taxon>
        <taxon>Mollusca</taxon>
        <taxon>Gastropoda</taxon>
        <taxon>Heterobranchia</taxon>
        <taxon>Euthyneura</taxon>
        <taxon>Panpulmonata</taxon>
        <taxon>Sacoglossa</taxon>
        <taxon>Placobranchoidea</taxon>
        <taxon>Plakobranchidae</taxon>
        <taxon>Elysia</taxon>
    </lineage>
</organism>
<dbReference type="PANTHER" id="PTHR47117">
    <property type="entry name" value="STAR-RELATED LIPID TRANSFER PROTEIN 9"/>
    <property type="match status" value="1"/>
</dbReference>
<dbReference type="SUPFAM" id="SSF52540">
    <property type="entry name" value="P-loop containing nucleoside triphosphate hydrolases"/>
    <property type="match status" value="1"/>
</dbReference>
<evidence type="ECO:0000313" key="10">
    <source>
        <dbReference type="Proteomes" id="UP001283361"/>
    </source>
</evidence>
<dbReference type="CDD" id="cd00030">
    <property type="entry name" value="C2"/>
    <property type="match status" value="1"/>
</dbReference>
<dbReference type="Gene3D" id="2.60.200.20">
    <property type="match status" value="1"/>
</dbReference>
<comment type="similarity">
    <text evidence="5">Belongs to the TRAFAC class myosin-kinesin ATPase superfamily. Kinesin family.</text>
</comment>
<dbReference type="GO" id="GO:0007018">
    <property type="term" value="P:microtubule-based movement"/>
    <property type="evidence" value="ECO:0007669"/>
    <property type="project" value="InterPro"/>
</dbReference>
<evidence type="ECO:0000256" key="4">
    <source>
        <dbReference type="ARBA" id="ARBA00023175"/>
    </source>
</evidence>
<dbReference type="InterPro" id="IPR019821">
    <property type="entry name" value="Kinesin_motor_CS"/>
</dbReference>
<proteinExistence type="inferred from homology"/>
<evidence type="ECO:0000259" key="8">
    <source>
        <dbReference type="PROSITE" id="PS50067"/>
    </source>
</evidence>
<dbReference type="Gene3D" id="3.40.850.10">
    <property type="entry name" value="Kinesin motor domain"/>
    <property type="match status" value="1"/>
</dbReference>
<dbReference type="Pfam" id="PF00168">
    <property type="entry name" value="C2"/>
    <property type="match status" value="1"/>
</dbReference>
<evidence type="ECO:0000256" key="3">
    <source>
        <dbReference type="ARBA" id="ARBA00023054"/>
    </source>
</evidence>
<evidence type="ECO:0000313" key="9">
    <source>
        <dbReference type="EMBL" id="KAK3740506.1"/>
    </source>
</evidence>
<dbReference type="Gene3D" id="2.60.40.150">
    <property type="entry name" value="C2 domain"/>
    <property type="match status" value="1"/>
</dbReference>
<name>A0AAE0YC34_9GAST</name>
<feature type="compositionally biased region" description="Basic and acidic residues" evidence="7">
    <location>
        <begin position="990"/>
        <end position="1002"/>
    </location>
</feature>
<dbReference type="InterPro" id="IPR000008">
    <property type="entry name" value="C2_dom"/>
</dbReference>
<evidence type="ECO:0000256" key="7">
    <source>
        <dbReference type="SAM" id="MobiDB-lite"/>
    </source>
</evidence>
<feature type="compositionally biased region" description="Basic and acidic residues" evidence="7">
    <location>
        <begin position="959"/>
        <end position="970"/>
    </location>
</feature>
<dbReference type="PROSITE" id="PS00411">
    <property type="entry name" value="KINESIN_MOTOR_1"/>
    <property type="match status" value="1"/>
</dbReference>
<dbReference type="InterPro" id="IPR008984">
    <property type="entry name" value="SMAD_FHA_dom_sf"/>
</dbReference>
<dbReference type="Gene3D" id="3.40.50.1820">
    <property type="entry name" value="alpha/beta hydrolase"/>
    <property type="match status" value="1"/>
</dbReference>
<keyword evidence="2 5" id="KW-0067">ATP-binding</keyword>
<dbReference type="GO" id="GO:0005524">
    <property type="term" value="F:ATP binding"/>
    <property type="evidence" value="ECO:0007669"/>
    <property type="project" value="UniProtKB-UniRule"/>
</dbReference>